<evidence type="ECO:0000313" key="4">
    <source>
        <dbReference type="Proteomes" id="UP001152747"/>
    </source>
</evidence>
<feature type="region of interest" description="Disordered" evidence="1">
    <location>
        <begin position="1"/>
        <end position="29"/>
    </location>
</feature>
<keyword evidence="2" id="KW-0472">Membrane</keyword>
<keyword evidence="2" id="KW-0812">Transmembrane</keyword>
<feature type="compositionally biased region" description="Polar residues" evidence="1">
    <location>
        <begin position="1"/>
        <end position="10"/>
    </location>
</feature>
<reference evidence="3" key="1">
    <citation type="submission" date="2022-11" db="EMBL/GenBank/DDBJ databases">
        <authorList>
            <person name="Kikuchi T."/>
        </authorList>
    </citation>
    <scope>NUCLEOTIDE SEQUENCE</scope>
    <source>
        <strain evidence="3">PS1010</strain>
    </source>
</reference>
<dbReference type="AlphaFoldDB" id="A0A9P1J3G4"/>
<keyword evidence="4" id="KW-1185">Reference proteome</keyword>
<dbReference type="Proteomes" id="UP001152747">
    <property type="component" value="Unassembled WGS sequence"/>
</dbReference>
<dbReference type="EMBL" id="CANHGI010000006">
    <property type="protein sequence ID" value="CAI5456228.1"/>
    <property type="molecule type" value="Genomic_DNA"/>
</dbReference>
<evidence type="ECO:0000256" key="1">
    <source>
        <dbReference type="SAM" id="MobiDB-lite"/>
    </source>
</evidence>
<accession>A0A9P1J3G4</accession>
<organism evidence="3 4">
    <name type="scientific">Caenorhabditis angaria</name>
    <dbReference type="NCBI Taxonomy" id="860376"/>
    <lineage>
        <taxon>Eukaryota</taxon>
        <taxon>Metazoa</taxon>
        <taxon>Ecdysozoa</taxon>
        <taxon>Nematoda</taxon>
        <taxon>Chromadorea</taxon>
        <taxon>Rhabditida</taxon>
        <taxon>Rhabditina</taxon>
        <taxon>Rhabditomorpha</taxon>
        <taxon>Rhabditoidea</taxon>
        <taxon>Rhabditidae</taxon>
        <taxon>Peloderinae</taxon>
        <taxon>Caenorhabditis</taxon>
    </lineage>
</organism>
<name>A0A9P1J3G4_9PELO</name>
<sequence length="106" mass="11707">MSVKSPNIDSLPSYFDAISSEPPPSYSELTSSQLPVSRCFPIVIPEHEQQIAPIYTIQIEPRGREIRSLQTSARSSKQNQLSNCCSLLCLSTLCFICISIIILMGS</sequence>
<evidence type="ECO:0000256" key="2">
    <source>
        <dbReference type="SAM" id="Phobius"/>
    </source>
</evidence>
<keyword evidence="2" id="KW-1133">Transmembrane helix</keyword>
<proteinExistence type="predicted"/>
<comment type="caution">
    <text evidence="3">The sequence shown here is derived from an EMBL/GenBank/DDBJ whole genome shotgun (WGS) entry which is preliminary data.</text>
</comment>
<feature type="transmembrane region" description="Helical" evidence="2">
    <location>
        <begin position="84"/>
        <end position="104"/>
    </location>
</feature>
<gene>
    <name evidence="3" type="ORF">CAMP_LOCUS18865</name>
</gene>
<protein>
    <submittedName>
        <fullName evidence="3">Uncharacterized protein</fullName>
    </submittedName>
</protein>
<evidence type="ECO:0000313" key="3">
    <source>
        <dbReference type="EMBL" id="CAI5456228.1"/>
    </source>
</evidence>